<keyword evidence="1" id="KW-0805">Transcription regulation</keyword>
<dbReference type="RefSeq" id="WP_272428492.1">
    <property type="nucleotide sequence ID" value="NZ_JAGTJJ010000034.1"/>
</dbReference>
<evidence type="ECO:0000313" key="8">
    <source>
        <dbReference type="Proteomes" id="UP001151081"/>
    </source>
</evidence>
<evidence type="ECO:0000256" key="1">
    <source>
        <dbReference type="ARBA" id="ARBA00023015"/>
    </source>
</evidence>
<dbReference type="InterPro" id="IPR013249">
    <property type="entry name" value="RNA_pol_sigma70_r4_t2"/>
</dbReference>
<evidence type="ECO:0000256" key="5">
    <source>
        <dbReference type="SAM" id="MobiDB-lite"/>
    </source>
</evidence>
<accession>A0A9X3X980</accession>
<dbReference type="PANTHER" id="PTHR43133">
    <property type="entry name" value="RNA POLYMERASE ECF-TYPE SIGMA FACTO"/>
    <property type="match status" value="1"/>
</dbReference>
<feature type="compositionally biased region" description="Basic residues" evidence="5">
    <location>
        <begin position="247"/>
        <end position="256"/>
    </location>
</feature>
<keyword evidence="3" id="KW-0238">DNA-binding</keyword>
<proteinExistence type="predicted"/>
<dbReference type="NCBIfam" id="TIGR02937">
    <property type="entry name" value="sigma70-ECF"/>
    <property type="match status" value="1"/>
</dbReference>
<dbReference type="InterPro" id="IPR014284">
    <property type="entry name" value="RNA_pol_sigma-70_dom"/>
</dbReference>
<dbReference type="InterPro" id="IPR013324">
    <property type="entry name" value="RNA_pol_sigma_r3/r4-like"/>
</dbReference>
<evidence type="ECO:0000259" key="6">
    <source>
        <dbReference type="Pfam" id="PF08281"/>
    </source>
</evidence>
<dbReference type="CDD" id="cd06171">
    <property type="entry name" value="Sigma70_r4"/>
    <property type="match status" value="1"/>
</dbReference>
<organism evidence="7 8">
    <name type="scientific">Polyangium jinanense</name>
    <dbReference type="NCBI Taxonomy" id="2829994"/>
    <lineage>
        <taxon>Bacteria</taxon>
        <taxon>Pseudomonadati</taxon>
        <taxon>Myxococcota</taxon>
        <taxon>Polyangia</taxon>
        <taxon>Polyangiales</taxon>
        <taxon>Polyangiaceae</taxon>
        <taxon>Polyangium</taxon>
    </lineage>
</organism>
<feature type="region of interest" description="Disordered" evidence="5">
    <location>
        <begin position="222"/>
        <end position="285"/>
    </location>
</feature>
<dbReference type="GO" id="GO:0016987">
    <property type="term" value="F:sigma factor activity"/>
    <property type="evidence" value="ECO:0007669"/>
    <property type="project" value="UniProtKB-KW"/>
</dbReference>
<protein>
    <submittedName>
        <fullName evidence="7">RNA polymerase sigma factor</fullName>
    </submittedName>
</protein>
<keyword evidence="8" id="KW-1185">Reference proteome</keyword>
<evidence type="ECO:0000256" key="2">
    <source>
        <dbReference type="ARBA" id="ARBA00023082"/>
    </source>
</evidence>
<dbReference type="EMBL" id="JAGTJJ010000034">
    <property type="protein sequence ID" value="MDC3986057.1"/>
    <property type="molecule type" value="Genomic_DNA"/>
</dbReference>
<dbReference type="SUPFAM" id="SSF88659">
    <property type="entry name" value="Sigma3 and sigma4 domains of RNA polymerase sigma factors"/>
    <property type="match status" value="1"/>
</dbReference>
<sequence length="285" mass="30667">MRLDVRRIVRSDKARTRDSADDKEQQVIANALGDLPNYAPHPDGMKPWVVAIARNVMGTARRITRRHQQVFESDAGRVAKFATSEPSPERAAQLKQALHKVMDAVGDLPPSQAAVLWMVCVQGHSHDEAGAKLGISEDAAKMALSRARDTLRERLGDELFSVPPPLLVLFDWFQRLGHLWALFMAIMFASLALSPRGPDDVAAGAARAVAASATDVAHAAADAAEPASSFEHAGSPVPVMEPPTPKKQTHTPHTPRRPLVDSDKQGRPTSGLSADPKGSSADTSH</sequence>
<gene>
    <name evidence="7" type="ORF">KEG57_36605</name>
</gene>
<dbReference type="Pfam" id="PF08281">
    <property type="entry name" value="Sigma70_r4_2"/>
    <property type="match status" value="1"/>
</dbReference>
<evidence type="ECO:0000313" key="7">
    <source>
        <dbReference type="EMBL" id="MDC3986057.1"/>
    </source>
</evidence>
<dbReference type="Gene3D" id="1.10.10.10">
    <property type="entry name" value="Winged helix-like DNA-binding domain superfamily/Winged helix DNA-binding domain"/>
    <property type="match status" value="1"/>
</dbReference>
<feature type="domain" description="RNA polymerase sigma factor 70 region 4 type 2" evidence="6">
    <location>
        <begin position="100"/>
        <end position="151"/>
    </location>
</feature>
<keyword evidence="4" id="KW-0804">Transcription</keyword>
<name>A0A9X3X980_9BACT</name>
<reference evidence="7 8" key="1">
    <citation type="submission" date="2021-04" db="EMBL/GenBank/DDBJ databases">
        <title>Genome analysis of Polyangium sp.</title>
        <authorList>
            <person name="Li Y."/>
            <person name="Wang J."/>
        </authorList>
    </citation>
    <scope>NUCLEOTIDE SEQUENCE [LARGE SCALE GENOMIC DNA]</scope>
    <source>
        <strain evidence="7 8">SDU14</strain>
    </source>
</reference>
<dbReference type="GO" id="GO:0006352">
    <property type="term" value="P:DNA-templated transcription initiation"/>
    <property type="evidence" value="ECO:0007669"/>
    <property type="project" value="InterPro"/>
</dbReference>
<dbReference type="PANTHER" id="PTHR43133:SF8">
    <property type="entry name" value="RNA POLYMERASE SIGMA FACTOR HI_1459-RELATED"/>
    <property type="match status" value="1"/>
</dbReference>
<evidence type="ECO:0000256" key="4">
    <source>
        <dbReference type="ARBA" id="ARBA00023163"/>
    </source>
</evidence>
<comment type="caution">
    <text evidence="7">The sequence shown here is derived from an EMBL/GenBank/DDBJ whole genome shotgun (WGS) entry which is preliminary data.</text>
</comment>
<dbReference type="InterPro" id="IPR039425">
    <property type="entry name" value="RNA_pol_sigma-70-like"/>
</dbReference>
<dbReference type="Proteomes" id="UP001151081">
    <property type="component" value="Unassembled WGS sequence"/>
</dbReference>
<dbReference type="GO" id="GO:0003677">
    <property type="term" value="F:DNA binding"/>
    <property type="evidence" value="ECO:0007669"/>
    <property type="project" value="UniProtKB-KW"/>
</dbReference>
<dbReference type="InterPro" id="IPR036388">
    <property type="entry name" value="WH-like_DNA-bd_sf"/>
</dbReference>
<evidence type="ECO:0000256" key="3">
    <source>
        <dbReference type="ARBA" id="ARBA00023125"/>
    </source>
</evidence>
<dbReference type="AlphaFoldDB" id="A0A9X3X980"/>
<keyword evidence="2" id="KW-0731">Sigma factor</keyword>